<reference evidence="2" key="3">
    <citation type="submission" date="2015-04" db="UniProtKB">
        <authorList>
            <consortium name="EnsemblPlants"/>
        </authorList>
    </citation>
    <scope>IDENTIFICATION</scope>
    <source>
        <strain evidence="2">cv. Jemalong A17</strain>
    </source>
</reference>
<protein>
    <recommendedName>
        <fullName evidence="4">Reverse transcriptase zinc-binding domain-containing protein</fullName>
    </recommendedName>
</protein>
<dbReference type="Proteomes" id="UP000002051">
    <property type="component" value="Unassembled WGS sequence"/>
</dbReference>
<evidence type="ECO:0000313" key="3">
    <source>
        <dbReference type="Proteomes" id="UP000002051"/>
    </source>
</evidence>
<dbReference type="STRING" id="3880.A0A072UE42"/>
<evidence type="ECO:0000313" key="2">
    <source>
        <dbReference type="EnsemblPlants" id="KEH24095"/>
    </source>
</evidence>
<reference evidence="1 3" key="2">
    <citation type="journal article" date="2014" name="BMC Genomics">
        <title>An improved genome release (version Mt4.0) for the model legume Medicago truncatula.</title>
        <authorList>
            <person name="Tang H."/>
            <person name="Krishnakumar V."/>
            <person name="Bidwell S."/>
            <person name="Rosen B."/>
            <person name="Chan A."/>
            <person name="Zhou S."/>
            <person name="Gentzbittel L."/>
            <person name="Childs K.L."/>
            <person name="Yandell M."/>
            <person name="Gundlach H."/>
            <person name="Mayer K.F."/>
            <person name="Schwartz D.C."/>
            <person name="Town C.D."/>
        </authorList>
    </citation>
    <scope>GENOME REANNOTATION</scope>
    <source>
        <strain evidence="1">A17</strain>
        <strain evidence="2 3">cv. Jemalong A17</strain>
    </source>
</reference>
<reference evidence="1 3" key="1">
    <citation type="journal article" date="2011" name="Nature">
        <title>The Medicago genome provides insight into the evolution of rhizobial symbioses.</title>
        <authorList>
            <person name="Young N.D."/>
            <person name="Debelle F."/>
            <person name="Oldroyd G.E."/>
            <person name="Geurts R."/>
            <person name="Cannon S.B."/>
            <person name="Udvardi M.K."/>
            <person name="Benedito V.A."/>
            <person name="Mayer K.F."/>
            <person name="Gouzy J."/>
            <person name="Schoof H."/>
            <person name="Van de Peer Y."/>
            <person name="Proost S."/>
            <person name="Cook D.R."/>
            <person name="Meyers B.C."/>
            <person name="Spannagl M."/>
            <person name="Cheung F."/>
            <person name="De Mita S."/>
            <person name="Krishnakumar V."/>
            <person name="Gundlach H."/>
            <person name="Zhou S."/>
            <person name="Mudge J."/>
            <person name="Bharti A.K."/>
            <person name="Murray J.D."/>
            <person name="Naoumkina M.A."/>
            <person name="Rosen B."/>
            <person name="Silverstein K.A."/>
            <person name="Tang H."/>
            <person name="Rombauts S."/>
            <person name="Zhao P.X."/>
            <person name="Zhou P."/>
            <person name="Barbe V."/>
            <person name="Bardou P."/>
            <person name="Bechner M."/>
            <person name="Bellec A."/>
            <person name="Berger A."/>
            <person name="Berges H."/>
            <person name="Bidwell S."/>
            <person name="Bisseling T."/>
            <person name="Choisne N."/>
            <person name="Couloux A."/>
            <person name="Denny R."/>
            <person name="Deshpande S."/>
            <person name="Dai X."/>
            <person name="Doyle J.J."/>
            <person name="Dudez A.M."/>
            <person name="Farmer A.D."/>
            <person name="Fouteau S."/>
            <person name="Franken C."/>
            <person name="Gibelin C."/>
            <person name="Gish J."/>
            <person name="Goldstein S."/>
            <person name="Gonzalez A.J."/>
            <person name="Green P.J."/>
            <person name="Hallab A."/>
            <person name="Hartog M."/>
            <person name="Hua A."/>
            <person name="Humphray S.J."/>
            <person name="Jeong D.H."/>
            <person name="Jing Y."/>
            <person name="Jocker A."/>
            <person name="Kenton S.M."/>
            <person name="Kim D.J."/>
            <person name="Klee K."/>
            <person name="Lai H."/>
            <person name="Lang C."/>
            <person name="Lin S."/>
            <person name="Macmil S.L."/>
            <person name="Magdelenat G."/>
            <person name="Matthews L."/>
            <person name="McCorrison J."/>
            <person name="Monaghan E.L."/>
            <person name="Mun J.H."/>
            <person name="Najar F.Z."/>
            <person name="Nicholson C."/>
            <person name="Noirot C."/>
            <person name="O'Bleness M."/>
            <person name="Paule C.R."/>
            <person name="Poulain J."/>
            <person name="Prion F."/>
            <person name="Qin B."/>
            <person name="Qu C."/>
            <person name="Retzel E.F."/>
            <person name="Riddle C."/>
            <person name="Sallet E."/>
            <person name="Samain S."/>
            <person name="Samson N."/>
            <person name="Sanders I."/>
            <person name="Saurat O."/>
            <person name="Scarpelli C."/>
            <person name="Schiex T."/>
            <person name="Segurens B."/>
            <person name="Severin A.J."/>
            <person name="Sherrier D.J."/>
            <person name="Shi R."/>
            <person name="Sims S."/>
            <person name="Singer S.R."/>
            <person name="Sinharoy S."/>
            <person name="Sterck L."/>
            <person name="Viollet A."/>
            <person name="Wang B.B."/>
            <person name="Wang K."/>
            <person name="Wang M."/>
            <person name="Wang X."/>
            <person name="Warfsmann J."/>
            <person name="Weissenbach J."/>
            <person name="White D.D."/>
            <person name="White J.D."/>
            <person name="Wiley G.B."/>
            <person name="Wincker P."/>
            <person name="Xing Y."/>
            <person name="Yang L."/>
            <person name="Yao Z."/>
            <person name="Ying F."/>
            <person name="Zhai J."/>
            <person name="Zhou L."/>
            <person name="Zuber A."/>
            <person name="Denarie J."/>
            <person name="Dixon R.A."/>
            <person name="May G.D."/>
            <person name="Schwartz D.C."/>
            <person name="Rogers J."/>
            <person name="Quetier F."/>
            <person name="Town C.D."/>
            <person name="Roe B.A."/>
        </authorList>
    </citation>
    <scope>NUCLEOTIDE SEQUENCE [LARGE SCALE GENOMIC DNA]</scope>
    <source>
        <strain evidence="1">A17</strain>
        <strain evidence="2 3">cv. Jemalong A17</strain>
    </source>
</reference>
<sequence length="415" mass="46347">MEGAAHMLVDRSTSSSSVNNDWQHWVVMREDQSVADADVRGIGKDIGIDFPGANQNRFAVLHGEGGDVQSGAAIRGLRGVEKRREVQLLVGEKLSLLVCLQETKLHVLDSSLVASLWGNSSFNFSFRPSEGASGGLLIMWDDKEVEVWSSVSRQHFFTDPCRFLSFGGRLVLLKSVLTSLPVYALSFFKASSGQLDHYLFSEGVRRVLVARYGEEVGGRSGSSWWREIANIRDGLGGVGGGWFRECVSSSVGDGGDTLFWHDPWLGGVPFCVRFRRLFDLAVDKSCTCNVKDTWRWHLDPIAGYTFSNAYFLLTTPDIPQVEGAYALVWHKYVPLKVSIFAWRLVRSGLGVSVPDPIIVSDHFLQFSHSAGGVRARSSFLQLVWLLTVWIIWNDRNQWLFNNTSSSIDQMMDKVK</sequence>
<organism evidence="1 3">
    <name type="scientific">Medicago truncatula</name>
    <name type="common">Barrel medic</name>
    <name type="synonym">Medicago tribuloides</name>
    <dbReference type="NCBI Taxonomy" id="3880"/>
    <lineage>
        <taxon>Eukaryota</taxon>
        <taxon>Viridiplantae</taxon>
        <taxon>Streptophyta</taxon>
        <taxon>Embryophyta</taxon>
        <taxon>Tracheophyta</taxon>
        <taxon>Spermatophyta</taxon>
        <taxon>Magnoliopsida</taxon>
        <taxon>eudicotyledons</taxon>
        <taxon>Gunneridae</taxon>
        <taxon>Pentapetalae</taxon>
        <taxon>rosids</taxon>
        <taxon>fabids</taxon>
        <taxon>Fabales</taxon>
        <taxon>Fabaceae</taxon>
        <taxon>Papilionoideae</taxon>
        <taxon>50 kb inversion clade</taxon>
        <taxon>NPAAA clade</taxon>
        <taxon>Hologalegina</taxon>
        <taxon>IRL clade</taxon>
        <taxon>Trifolieae</taxon>
        <taxon>Medicago</taxon>
    </lineage>
</organism>
<dbReference type="EMBL" id="CM001223">
    <property type="protein sequence ID" value="KEH24095.1"/>
    <property type="molecule type" value="Genomic_DNA"/>
</dbReference>
<name>A0A072UE42_MEDTR</name>
<dbReference type="PANTHER" id="PTHR36617">
    <property type="entry name" value="PROTEIN, PUTATIVE-RELATED"/>
    <property type="match status" value="1"/>
</dbReference>
<evidence type="ECO:0000313" key="1">
    <source>
        <dbReference type="EMBL" id="KEH24095.1"/>
    </source>
</evidence>
<dbReference type="HOGENOM" id="CLU_662891_0_0_1"/>
<keyword evidence="3" id="KW-1185">Reference proteome</keyword>
<accession>A0A072UE42</accession>
<dbReference type="PANTHER" id="PTHR36617:SF5">
    <property type="entry name" value="OS05G0421675 PROTEIN"/>
    <property type="match status" value="1"/>
</dbReference>
<evidence type="ECO:0008006" key="4">
    <source>
        <dbReference type="Google" id="ProtNLM"/>
    </source>
</evidence>
<proteinExistence type="predicted"/>
<gene>
    <name evidence="1" type="ordered locus">MTR_7g103360</name>
</gene>
<dbReference type="AlphaFoldDB" id="A0A072UE42"/>
<dbReference type="EnsemblPlants" id="KEH24095">
    <property type="protein sequence ID" value="KEH24095"/>
    <property type="gene ID" value="MTR_7g103360"/>
</dbReference>